<accession>A0A195FET8</accession>
<gene>
    <name evidence="1" type="ORF">ALC56_06902</name>
</gene>
<proteinExistence type="predicted"/>
<evidence type="ECO:0000313" key="1">
    <source>
        <dbReference type="EMBL" id="KYN38903.1"/>
    </source>
</evidence>
<evidence type="ECO:0000313" key="2">
    <source>
        <dbReference type="Proteomes" id="UP000078541"/>
    </source>
</evidence>
<keyword evidence="2" id="KW-1185">Reference proteome</keyword>
<sequence length="66" mass="7196">MGKLRSGLSSNIIIDTAVAAERIRNFNEKELGVSGRRTDKMGRGFALEPAQGACRHCGCCRSERLT</sequence>
<organism evidence="1 2">
    <name type="scientific">Trachymyrmex septentrionalis</name>
    <dbReference type="NCBI Taxonomy" id="34720"/>
    <lineage>
        <taxon>Eukaryota</taxon>
        <taxon>Metazoa</taxon>
        <taxon>Ecdysozoa</taxon>
        <taxon>Arthropoda</taxon>
        <taxon>Hexapoda</taxon>
        <taxon>Insecta</taxon>
        <taxon>Pterygota</taxon>
        <taxon>Neoptera</taxon>
        <taxon>Endopterygota</taxon>
        <taxon>Hymenoptera</taxon>
        <taxon>Apocrita</taxon>
        <taxon>Aculeata</taxon>
        <taxon>Formicoidea</taxon>
        <taxon>Formicidae</taxon>
        <taxon>Myrmicinae</taxon>
        <taxon>Trachymyrmex</taxon>
    </lineage>
</organism>
<protein>
    <submittedName>
        <fullName evidence="1">Uncharacterized protein</fullName>
    </submittedName>
</protein>
<dbReference type="EMBL" id="KQ981636">
    <property type="protein sequence ID" value="KYN38903.1"/>
    <property type="molecule type" value="Genomic_DNA"/>
</dbReference>
<dbReference type="AlphaFoldDB" id="A0A195FET8"/>
<dbReference type="Proteomes" id="UP000078541">
    <property type="component" value="Unassembled WGS sequence"/>
</dbReference>
<name>A0A195FET8_9HYME</name>
<reference evidence="1 2" key="1">
    <citation type="submission" date="2016-03" db="EMBL/GenBank/DDBJ databases">
        <title>Trachymyrmex septentrionalis WGS genome.</title>
        <authorList>
            <person name="Nygaard S."/>
            <person name="Hu H."/>
            <person name="Boomsma J."/>
            <person name="Zhang G."/>
        </authorList>
    </citation>
    <scope>NUCLEOTIDE SEQUENCE [LARGE SCALE GENOMIC DNA]</scope>
    <source>
        <strain evidence="1">Tsep2-gDNA-1</strain>
        <tissue evidence="1">Whole body</tissue>
    </source>
</reference>